<evidence type="ECO:0000313" key="3">
    <source>
        <dbReference type="Proteomes" id="UP000541185"/>
    </source>
</evidence>
<organism evidence="2 3">
    <name type="scientific">Ramlibacter agri</name>
    <dbReference type="NCBI Taxonomy" id="2728837"/>
    <lineage>
        <taxon>Bacteria</taxon>
        <taxon>Pseudomonadati</taxon>
        <taxon>Pseudomonadota</taxon>
        <taxon>Betaproteobacteria</taxon>
        <taxon>Burkholderiales</taxon>
        <taxon>Comamonadaceae</taxon>
        <taxon>Ramlibacter</taxon>
    </lineage>
</organism>
<accession>A0A848H1W3</accession>
<dbReference type="AlphaFoldDB" id="A0A848H1W3"/>
<gene>
    <name evidence="2" type="ORF">HHL11_07050</name>
</gene>
<sequence>MEQIASGQTSVGLVAFPSVEAVAQWAKEHGGEAAVRELIANQAERFQAHDTSSRRLAIAWLEIAVRASEQRNILAQQELAKRSTEASERSADAAESAAIAAHRAARWAGWALVISLAALAVSGWEHMAKWLD</sequence>
<dbReference type="EMBL" id="JABBFX010000001">
    <property type="protein sequence ID" value="NML43499.1"/>
    <property type="molecule type" value="Genomic_DNA"/>
</dbReference>
<keyword evidence="1" id="KW-0472">Membrane</keyword>
<feature type="transmembrane region" description="Helical" evidence="1">
    <location>
        <begin position="107"/>
        <end position="124"/>
    </location>
</feature>
<keyword evidence="3" id="KW-1185">Reference proteome</keyword>
<comment type="caution">
    <text evidence="2">The sequence shown here is derived from an EMBL/GenBank/DDBJ whole genome shotgun (WGS) entry which is preliminary data.</text>
</comment>
<name>A0A848H1W3_9BURK</name>
<keyword evidence="1" id="KW-1133">Transmembrane helix</keyword>
<reference evidence="2 3" key="1">
    <citation type="submission" date="2020-04" db="EMBL/GenBank/DDBJ databases">
        <title>Ramlibacter sp. G-1-2-2 isolated from soil.</title>
        <authorList>
            <person name="Dahal R.H."/>
        </authorList>
    </citation>
    <scope>NUCLEOTIDE SEQUENCE [LARGE SCALE GENOMIC DNA]</scope>
    <source>
        <strain evidence="2 3">G-1-2-2</strain>
    </source>
</reference>
<protein>
    <submittedName>
        <fullName evidence="2">Uncharacterized protein</fullName>
    </submittedName>
</protein>
<dbReference type="RefSeq" id="WP_169417702.1">
    <property type="nucleotide sequence ID" value="NZ_JABBFX010000001.1"/>
</dbReference>
<evidence type="ECO:0000313" key="2">
    <source>
        <dbReference type="EMBL" id="NML43499.1"/>
    </source>
</evidence>
<evidence type="ECO:0000256" key="1">
    <source>
        <dbReference type="SAM" id="Phobius"/>
    </source>
</evidence>
<proteinExistence type="predicted"/>
<keyword evidence="1" id="KW-0812">Transmembrane</keyword>
<dbReference type="Proteomes" id="UP000541185">
    <property type="component" value="Unassembled WGS sequence"/>
</dbReference>